<dbReference type="eggNOG" id="COG1216">
    <property type="taxonomic scope" value="Bacteria"/>
</dbReference>
<dbReference type="Gene3D" id="3.40.50.150">
    <property type="entry name" value="Vaccinia Virus protein VP39"/>
    <property type="match status" value="1"/>
</dbReference>
<organism evidence="3 4">
    <name type="scientific">Citrifermentans bemidjiense (strain ATCC BAA-1014 / DSM 16622 / JCM 12645 / Bem)</name>
    <name type="common">Geobacter bemidjiensis</name>
    <dbReference type="NCBI Taxonomy" id="404380"/>
    <lineage>
        <taxon>Bacteria</taxon>
        <taxon>Pseudomonadati</taxon>
        <taxon>Thermodesulfobacteriota</taxon>
        <taxon>Desulfuromonadia</taxon>
        <taxon>Geobacterales</taxon>
        <taxon>Geobacteraceae</taxon>
        <taxon>Citrifermentans</taxon>
    </lineage>
</organism>
<dbReference type="PANTHER" id="PTHR43179:SF7">
    <property type="entry name" value="RHAMNOSYLTRANSFERASE WBBL"/>
    <property type="match status" value="1"/>
</dbReference>
<sequence length="1523" mass="169257">MKGSGKKYLVSAIVSTYKAERFLRGKLEDLEAQTIAGELEIVVIDSGSPENERAIVEEFQKRYDNIRYLRTKERETVYQAWNRGIRMATGEFVTNANTDDRLRNDAYEVLARTLREHPERVLSYPDMRITKQENATFDRHASFGFRDWPEFDRLNLLELCCVGPFPLWRRSLHEKIGYFDERFKSAADYEFWLRAALQYDFIHVPEFLGLYWLSEETVSRRGDLPTLEYLEVQKEYRARFAPVTPPPVEPTAGEWDAFHALTTRLKAGDATVLPELERFNANHPRAAAPHLELARIYYRMGEIGYAKKHFEKASIVDPFSKTYRDSLISFMKSELYQALQHQTAVLSANPDDLEAHLCAGMTLILMDRHQAALEHYRRALEISPGNALAVENISFVERQLLQEKPGSYYACKRPEVRRLVSRRARRVLDVGCAAGELGQALKKRQGAEVWGVEPNGVAAAAASRALDRVLEATIEDALSSLPQGHFDSIVAGDVLEHLVDPERVLHELSGKLTSSGEIIVSLPNVRHWSVVQGLLEGSWEYADAGILDRTHLRFFTRKSAVALFEATGYAVESVEPIALSGDEGMPKALLKALAEGGVLESTLAEESAAYQYLFRLAPKASRLTSIVILTWNELSCTRECLESIQRYTPEPHEVILVDNGSSDGTIPFLREFCAGKENYRLIENGKNLGFAAGCNIGMRAARGGHVLLLNNDTVVTRGWLSGMIEALQRDPKAGIVGPMTNEIAGPQKLAQVPYRGMEELQAFAERFRSEHYGRRIEVDRVVGFCMLFTRELLETVGELDERFGSGNFEDDDFCLRAALAGYRCLIAGDVFIHHYGSRSFAGNRVDYAAAMWKNRKAFDAKWDLAALEQGTAARVVTHNAMLRGAKLARRGKLNDAVELMLQEGIRFSPASPAPYLALAGILCEAGNWREALEVLEQVPAGCELDAALMRGRAFKESGEPAQAVEAAKQAEGIDPEAPGTLHLNGVLALSQGEAEKGEELLRRAITADPGFALPYGALAQTAWERGEREQGVRLAELAFVLSPLELSALGRYHEFATACGQLPREEELLREALEIHRDHKGLSYGLIELLIRNGRYGEAMTEIERGAARFGLDDGSIDAALQIRKLAGPPLPCASGKGSVSLCMIVKDEARHLPAVLDSVRGLADELIVVDTGSSDRSCDIARIFGARLFSFPWNGSFADARNFSLAQALGEWILVLDADEVIAAEDVAPLKELAQRTALPTAFSFTTRNYTHEVTRRNWSANAGEYPAEEEGRGWTPSDKVRFFPNDPALRFEGAVHELVEPSVLHRGLPIHACDVPVHHYGKLDAERCAKKQEAYYLLGLKKLEEDGGSVEALTELARQATELDRGEEAQRLWHRLLQVHPENAEAYLNLGYLQLNAGEYPKARESALKGAQLAPGMKEAAFNLAKCELFLGNTEKARESCREMLEKWPDYPPALSLSCVCLLLQGEKAQAEKLLQRLAAMRFDCADFLKEYAAGLQKGEHADLALPLMELARGISGGASP</sequence>
<feature type="repeat" description="TPR" evidence="1">
    <location>
        <begin position="1386"/>
        <end position="1419"/>
    </location>
</feature>
<feature type="domain" description="Glycosyltransferase 2-like" evidence="2">
    <location>
        <begin position="11"/>
        <end position="176"/>
    </location>
</feature>
<keyword evidence="4" id="KW-1185">Reference proteome</keyword>
<dbReference type="PROSITE" id="PS50005">
    <property type="entry name" value="TPR"/>
    <property type="match status" value="3"/>
</dbReference>
<dbReference type="InterPro" id="IPR029063">
    <property type="entry name" value="SAM-dependent_MTases_sf"/>
</dbReference>
<dbReference type="CDD" id="cd04186">
    <property type="entry name" value="GT_2_like_c"/>
    <property type="match status" value="1"/>
</dbReference>
<evidence type="ECO:0000313" key="4">
    <source>
        <dbReference type="Proteomes" id="UP000008825"/>
    </source>
</evidence>
<dbReference type="Pfam" id="PF13489">
    <property type="entry name" value="Methyltransf_23"/>
    <property type="match status" value="1"/>
</dbReference>
<reference evidence="3 4" key="2">
    <citation type="journal article" date="2010" name="BMC Genomics">
        <title>The genome of Geobacter bemidjiensis, exemplar for the subsurface clade of Geobacter species that predominate in Fe(III)-reducing subsurface environments.</title>
        <authorList>
            <person name="Aklujkar M."/>
            <person name="Young N.D."/>
            <person name="Holmes D."/>
            <person name="Chavan M."/>
            <person name="Risso C."/>
            <person name="Kiss H.E."/>
            <person name="Han C.S."/>
            <person name="Land M.L."/>
            <person name="Lovley D.R."/>
        </authorList>
    </citation>
    <scope>NUCLEOTIDE SEQUENCE [LARGE SCALE GENOMIC DNA]</scope>
    <source>
        <strain evidence="4">ATCC BAA-1014 / DSM 16622 / JCM 12645 / Bem</strain>
    </source>
</reference>
<dbReference type="PANTHER" id="PTHR43179">
    <property type="entry name" value="RHAMNOSYLTRANSFERASE WBBL"/>
    <property type="match status" value="1"/>
</dbReference>
<reference evidence="3 4" key="1">
    <citation type="submission" date="2008-07" db="EMBL/GenBank/DDBJ databases">
        <title>Complete sequence of Geobacter bemidjiensis BEM.</title>
        <authorList>
            <consortium name="US DOE Joint Genome Institute"/>
            <person name="Lucas S."/>
            <person name="Copeland A."/>
            <person name="Lapidus A."/>
            <person name="Glavina del Rio T."/>
            <person name="Dalin E."/>
            <person name="Tice H."/>
            <person name="Bruce D."/>
            <person name="Goodwin L."/>
            <person name="Pitluck S."/>
            <person name="Kiss H."/>
            <person name="Brettin T."/>
            <person name="Detter J.C."/>
            <person name="Han C."/>
            <person name="Kuske C.R."/>
            <person name="Schmutz J."/>
            <person name="Larimer F."/>
            <person name="Land M."/>
            <person name="Hauser L."/>
            <person name="Kyrpides N."/>
            <person name="Lykidis A."/>
            <person name="Lovley D."/>
            <person name="Richardson P."/>
        </authorList>
    </citation>
    <scope>NUCLEOTIDE SEQUENCE [LARGE SCALE GENOMIC DNA]</scope>
    <source>
        <strain evidence="4">ATCC BAA-1014 / DSM 16622 / JCM 12645 / Bem</strain>
    </source>
</reference>
<dbReference type="eggNOG" id="COG0463">
    <property type="taxonomic scope" value="Bacteria"/>
</dbReference>
<dbReference type="EMBL" id="CP001124">
    <property type="protein sequence ID" value="ACH40732.1"/>
    <property type="molecule type" value="Genomic_DNA"/>
</dbReference>
<feature type="domain" description="Glycosyltransferase 2-like" evidence="2">
    <location>
        <begin position="625"/>
        <end position="794"/>
    </location>
</feature>
<accession>B5EDV4</accession>
<dbReference type="InterPro" id="IPR001173">
    <property type="entry name" value="Glyco_trans_2-like"/>
</dbReference>
<dbReference type="Gene3D" id="3.90.550.10">
    <property type="entry name" value="Spore Coat Polysaccharide Biosynthesis Protein SpsA, Chain A"/>
    <property type="match status" value="3"/>
</dbReference>
<name>B5EDV4_CITBB</name>
<feature type="repeat" description="TPR" evidence="1">
    <location>
        <begin position="353"/>
        <end position="386"/>
    </location>
</feature>
<dbReference type="CDD" id="cd02511">
    <property type="entry name" value="Beta4Glucosyltransferase"/>
    <property type="match status" value="1"/>
</dbReference>
<dbReference type="SUPFAM" id="SSF53448">
    <property type="entry name" value="Nucleotide-diphospho-sugar transferases"/>
    <property type="match status" value="3"/>
</dbReference>
<evidence type="ECO:0000313" key="3">
    <source>
        <dbReference type="EMBL" id="ACH40732.1"/>
    </source>
</evidence>
<dbReference type="KEGG" id="gbm:Gbem_3740"/>
<dbReference type="InterPro" id="IPR019734">
    <property type="entry name" value="TPR_rpt"/>
</dbReference>
<dbReference type="eggNOG" id="COG2227">
    <property type="taxonomic scope" value="Bacteria"/>
</dbReference>
<dbReference type="Proteomes" id="UP000008825">
    <property type="component" value="Chromosome"/>
</dbReference>
<keyword evidence="3" id="KW-0489">Methyltransferase</keyword>
<evidence type="ECO:0000256" key="1">
    <source>
        <dbReference type="PROSITE-ProRule" id="PRU00339"/>
    </source>
</evidence>
<dbReference type="GO" id="GO:0008168">
    <property type="term" value="F:methyltransferase activity"/>
    <property type="evidence" value="ECO:0007669"/>
    <property type="project" value="UniProtKB-KW"/>
</dbReference>
<keyword evidence="1" id="KW-0802">TPR repeat</keyword>
<dbReference type="Pfam" id="PF14559">
    <property type="entry name" value="TPR_19"/>
    <property type="match status" value="1"/>
</dbReference>
<dbReference type="CAZy" id="GT2">
    <property type="family name" value="Glycosyltransferase Family 2"/>
</dbReference>
<dbReference type="Pfam" id="PF13181">
    <property type="entry name" value="TPR_8"/>
    <property type="match status" value="1"/>
</dbReference>
<dbReference type="CDD" id="cd02440">
    <property type="entry name" value="AdoMet_MTases"/>
    <property type="match status" value="1"/>
</dbReference>
<dbReference type="HOGENOM" id="CLU_247621_0_0_7"/>
<dbReference type="STRING" id="404380.Gbem_3740"/>
<feature type="domain" description="Glycosyltransferase 2-like" evidence="2">
    <location>
        <begin position="1141"/>
        <end position="1238"/>
    </location>
</feature>
<dbReference type="OrthoDB" id="9790457at2"/>
<dbReference type="GO" id="GO:0032259">
    <property type="term" value="P:methylation"/>
    <property type="evidence" value="ECO:0007669"/>
    <property type="project" value="UniProtKB-KW"/>
</dbReference>
<dbReference type="SMART" id="SM00028">
    <property type="entry name" value="TPR"/>
    <property type="match status" value="7"/>
</dbReference>
<dbReference type="Pfam" id="PF13432">
    <property type="entry name" value="TPR_16"/>
    <property type="match status" value="2"/>
</dbReference>
<dbReference type="Gene3D" id="1.25.40.10">
    <property type="entry name" value="Tetratricopeptide repeat domain"/>
    <property type="match status" value="3"/>
</dbReference>
<dbReference type="SUPFAM" id="SSF53335">
    <property type="entry name" value="S-adenosyl-L-methionine-dependent methyltransferases"/>
    <property type="match status" value="1"/>
</dbReference>
<proteinExistence type="predicted"/>
<dbReference type="Pfam" id="PF00535">
    <property type="entry name" value="Glycos_transf_2"/>
    <property type="match status" value="3"/>
</dbReference>
<dbReference type="InterPro" id="IPR011990">
    <property type="entry name" value="TPR-like_helical_dom_sf"/>
</dbReference>
<gene>
    <name evidence="3" type="ordered locus">Gbem_3740</name>
</gene>
<dbReference type="InterPro" id="IPR029044">
    <property type="entry name" value="Nucleotide-diphossugar_trans"/>
</dbReference>
<dbReference type="SUPFAM" id="SSF48452">
    <property type="entry name" value="TPR-like"/>
    <property type="match status" value="2"/>
</dbReference>
<dbReference type="eggNOG" id="COG0457">
    <property type="taxonomic scope" value="Bacteria"/>
</dbReference>
<evidence type="ECO:0000259" key="2">
    <source>
        <dbReference type="Pfam" id="PF00535"/>
    </source>
</evidence>
<keyword evidence="3" id="KW-0808">Transferase</keyword>
<dbReference type="RefSeq" id="WP_012532169.1">
    <property type="nucleotide sequence ID" value="NC_011146.1"/>
</dbReference>
<protein>
    <submittedName>
        <fullName evidence="3">SAM-dependent methyltransferase, type 11, and glycosyltransferase, TPR domain-containing</fullName>
    </submittedName>
</protein>
<feature type="repeat" description="TPR" evidence="1">
    <location>
        <begin position="287"/>
        <end position="320"/>
    </location>
</feature>